<reference evidence="11" key="1">
    <citation type="journal article" date="2019" name="Int. J. Syst. Evol. Microbiol.">
        <title>The Global Catalogue of Microorganisms (GCM) 10K type strain sequencing project: providing services to taxonomists for standard genome sequencing and annotation.</title>
        <authorList>
            <consortium name="The Broad Institute Genomics Platform"/>
            <consortium name="The Broad Institute Genome Sequencing Center for Infectious Disease"/>
            <person name="Wu L."/>
            <person name="Ma J."/>
        </authorList>
    </citation>
    <scope>NUCLEOTIDE SEQUENCE [LARGE SCALE GENOMIC DNA]</scope>
    <source>
        <strain evidence="11">JCM 30846</strain>
    </source>
</reference>
<comment type="catalytic activity">
    <reaction evidence="1">
        <text>Hydrolysis of Pro-|-Xaa &gt;&gt; Ala-|-Xaa in oligopeptides.</text>
        <dbReference type="EC" id="3.4.21.26"/>
    </reaction>
</comment>
<feature type="compositionally biased region" description="Polar residues" evidence="7">
    <location>
        <begin position="752"/>
        <end position="762"/>
    </location>
</feature>
<dbReference type="PRINTS" id="PR00862">
    <property type="entry name" value="PROLIGOPTASE"/>
</dbReference>
<dbReference type="InterPro" id="IPR051167">
    <property type="entry name" value="Prolyl_oligopep/macrocyclase"/>
</dbReference>
<organism evidence="10 11">
    <name type="scientific">Streptomyces tremellae</name>
    <dbReference type="NCBI Taxonomy" id="1124239"/>
    <lineage>
        <taxon>Bacteria</taxon>
        <taxon>Bacillati</taxon>
        <taxon>Actinomycetota</taxon>
        <taxon>Actinomycetes</taxon>
        <taxon>Kitasatosporales</taxon>
        <taxon>Streptomycetaceae</taxon>
        <taxon>Streptomyces</taxon>
    </lineage>
</organism>
<dbReference type="Gene3D" id="3.40.50.1820">
    <property type="entry name" value="alpha/beta hydrolase"/>
    <property type="match status" value="1"/>
</dbReference>
<dbReference type="InterPro" id="IPR023302">
    <property type="entry name" value="Pept_S9A_N"/>
</dbReference>
<evidence type="ECO:0000259" key="9">
    <source>
        <dbReference type="Pfam" id="PF02897"/>
    </source>
</evidence>
<evidence type="ECO:0000256" key="3">
    <source>
        <dbReference type="ARBA" id="ARBA00011897"/>
    </source>
</evidence>
<protein>
    <recommendedName>
        <fullName evidence="3">prolyl oligopeptidase</fullName>
        <ecNumber evidence="3">3.4.21.26</ecNumber>
    </recommendedName>
</protein>
<dbReference type="PANTHER" id="PTHR42881">
    <property type="entry name" value="PROLYL ENDOPEPTIDASE"/>
    <property type="match status" value="1"/>
</dbReference>
<dbReference type="RefSeq" id="WP_345642447.1">
    <property type="nucleotide sequence ID" value="NZ_BAABEP010000005.1"/>
</dbReference>
<dbReference type="Gene3D" id="2.130.10.120">
    <property type="entry name" value="Prolyl oligopeptidase, N-terminal domain"/>
    <property type="match status" value="1"/>
</dbReference>
<dbReference type="PANTHER" id="PTHR42881:SF2">
    <property type="entry name" value="PROLYL ENDOPEPTIDASE"/>
    <property type="match status" value="1"/>
</dbReference>
<dbReference type="InterPro" id="IPR002471">
    <property type="entry name" value="Pept_S9_AS"/>
</dbReference>
<dbReference type="EC" id="3.4.21.26" evidence="3"/>
<accession>A0ABP7EGP1</accession>
<comment type="similarity">
    <text evidence="2">Belongs to the peptidase S9A family.</text>
</comment>
<sequence>MCASRSDDAFRPPDTYRQLLVESVHGSQVPDPYRWLESADSSRTRSWAARQDALFAAHRATWTDGEAWGRALADATAPFRMSAPVTRGRRSFTERLLPGQEQSVLCATEPDAWDQPREYVVADPAADLGGRTRLALWRPSWEGDRVACQFAPDGGHTTVLLVYAADGSGPLGEPIPGLRHSPVAWLPGAAAFYYVSGSESADDPLRVRLHRIGRPAAEDEEVFGDTVGRATHFGLTVSPDGARLIVSVVTGAASGNDLWLAWVPEDDPARPSWHRIVSGSPRGALASVRLHPDGTARMHTDHLAPRGRILASAGPLTPRHGAGQWRELVPEHPKAVLGDSAMLHHVSLAAPVLLVLRTTAAVSRLTVHNATDGQEMAEVPLPGTGTVTALRADPAGGPRAWFTYSDFGTPPRVYCYDATTGTVFPWQEWPETPAPVAPADAPSGDTAYAPANVYTPVQLVRTGLTTRQFTYWASDSVPVTLFLLSRGDADDGPRPLMITGYGGFGVLMRPSYRPMAYAWATAGGVFAVACVRGGGEGGRAWHEAGSGPFGRTRAADDLNDAAEWLIREGWTDRTRLAAFGASNGGLLVTAAVTRRPDLYAAVAVNGPLTDMVRYDRFGLGSTWTKEYGTPDGPRQTAALLELSPYHRVTPGVRYPATLLCGAADDTHTGAEHVRKMCAALQQATAGPPVLMRRDHEAPHGSTSSALEADILTFLAHHTGLAPQGAVPEQRTGHGRGKHRGAPAPSPAVRLWRSTTTHLHPDD</sequence>
<dbReference type="Pfam" id="PF00326">
    <property type="entry name" value="Peptidase_S9"/>
    <property type="match status" value="1"/>
</dbReference>
<comment type="caution">
    <text evidence="10">The sequence shown here is derived from an EMBL/GenBank/DDBJ whole genome shotgun (WGS) entry which is preliminary data.</text>
</comment>
<dbReference type="InterPro" id="IPR001375">
    <property type="entry name" value="Peptidase_S9_cat"/>
</dbReference>
<feature type="domain" description="Peptidase S9 prolyl oligopeptidase catalytic" evidence="8">
    <location>
        <begin position="511"/>
        <end position="718"/>
    </location>
</feature>
<dbReference type="InterPro" id="IPR029058">
    <property type="entry name" value="AB_hydrolase_fold"/>
</dbReference>
<keyword evidence="4" id="KW-0645">Protease</keyword>
<evidence type="ECO:0000259" key="8">
    <source>
        <dbReference type="Pfam" id="PF00326"/>
    </source>
</evidence>
<dbReference type="Pfam" id="PF02897">
    <property type="entry name" value="Peptidase_S9_N"/>
    <property type="match status" value="1"/>
</dbReference>
<evidence type="ECO:0000256" key="4">
    <source>
        <dbReference type="ARBA" id="ARBA00022670"/>
    </source>
</evidence>
<evidence type="ECO:0000256" key="7">
    <source>
        <dbReference type="SAM" id="MobiDB-lite"/>
    </source>
</evidence>
<feature type="domain" description="Peptidase S9A N-terminal" evidence="9">
    <location>
        <begin position="13"/>
        <end position="427"/>
    </location>
</feature>
<keyword evidence="5" id="KW-0378">Hydrolase</keyword>
<dbReference type="SUPFAM" id="SSF50993">
    <property type="entry name" value="Peptidase/esterase 'gauge' domain"/>
    <property type="match status" value="1"/>
</dbReference>
<dbReference type="PROSITE" id="PS00708">
    <property type="entry name" value="PRO_ENDOPEP_SER"/>
    <property type="match status" value="1"/>
</dbReference>
<evidence type="ECO:0000313" key="11">
    <source>
        <dbReference type="Proteomes" id="UP001499884"/>
    </source>
</evidence>
<evidence type="ECO:0000313" key="10">
    <source>
        <dbReference type="EMBL" id="GAA3716960.1"/>
    </source>
</evidence>
<dbReference type="SUPFAM" id="SSF53474">
    <property type="entry name" value="alpha/beta-Hydrolases"/>
    <property type="match status" value="1"/>
</dbReference>
<dbReference type="InterPro" id="IPR002470">
    <property type="entry name" value="Peptidase_S9A"/>
</dbReference>
<gene>
    <name evidence="10" type="ORF">GCM10023082_13210</name>
</gene>
<dbReference type="EMBL" id="BAABEP010000005">
    <property type="protein sequence ID" value="GAA3716960.1"/>
    <property type="molecule type" value="Genomic_DNA"/>
</dbReference>
<evidence type="ECO:0000256" key="2">
    <source>
        <dbReference type="ARBA" id="ARBA00005228"/>
    </source>
</evidence>
<feature type="region of interest" description="Disordered" evidence="7">
    <location>
        <begin position="721"/>
        <end position="762"/>
    </location>
</feature>
<evidence type="ECO:0000256" key="6">
    <source>
        <dbReference type="ARBA" id="ARBA00022825"/>
    </source>
</evidence>
<evidence type="ECO:0000256" key="1">
    <source>
        <dbReference type="ARBA" id="ARBA00001070"/>
    </source>
</evidence>
<proteinExistence type="inferred from homology"/>
<dbReference type="Proteomes" id="UP001499884">
    <property type="component" value="Unassembled WGS sequence"/>
</dbReference>
<keyword evidence="6" id="KW-0720">Serine protease</keyword>
<evidence type="ECO:0000256" key="5">
    <source>
        <dbReference type="ARBA" id="ARBA00022801"/>
    </source>
</evidence>
<name>A0ABP7EGP1_9ACTN</name>
<keyword evidence="11" id="KW-1185">Reference proteome</keyword>